<dbReference type="SUPFAM" id="SSF56672">
    <property type="entry name" value="DNA/RNA polymerases"/>
    <property type="match status" value="1"/>
</dbReference>
<reference evidence="3 4" key="1">
    <citation type="submission" date="2024-09" db="EMBL/GenBank/DDBJ databases">
        <title>A chromosome-level genome assembly of Gray's grenadier anchovy, Coilia grayii.</title>
        <authorList>
            <person name="Fu Z."/>
        </authorList>
    </citation>
    <scope>NUCLEOTIDE SEQUENCE [LARGE SCALE GENOMIC DNA]</scope>
    <source>
        <strain evidence="3">G4</strain>
        <tissue evidence="3">Muscle</tissue>
    </source>
</reference>
<evidence type="ECO:0000313" key="4">
    <source>
        <dbReference type="Proteomes" id="UP001591681"/>
    </source>
</evidence>
<sequence>MGTMVDKVAAIRSCPLPNTKKGIPSVLGLVGWYCQFTPGFSSRAAVLTDLTRKNSPNKVRWTEACGQASEELKEGMCQGQVLQSPDFDLPFIGQTASRMGLGTVLLQGEGENPLDTLKYYLVGKDLNIETDHRALQWLHRMRDSNARGTLWYLARQPYLFTVKYCSGRTNVIADFLS</sequence>
<keyword evidence="4" id="KW-1185">Reference proteome</keyword>
<dbReference type="EMBL" id="JBHFQA010000009">
    <property type="protein sequence ID" value="KAL2093940.1"/>
    <property type="molecule type" value="Genomic_DNA"/>
</dbReference>
<dbReference type="InterPro" id="IPR041577">
    <property type="entry name" value="RT_RNaseH_2"/>
</dbReference>
<dbReference type="InterPro" id="IPR043128">
    <property type="entry name" value="Rev_trsase/Diguanyl_cyclase"/>
</dbReference>
<dbReference type="InterPro" id="IPR043502">
    <property type="entry name" value="DNA/RNA_pol_sf"/>
</dbReference>
<dbReference type="AlphaFoldDB" id="A0ABD1K479"/>
<evidence type="ECO:0000256" key="1">
    <source>
        <dbReference type="ARBA" id="ARBA00023268"/>
    </source>
</evidence>
<dbReference type="FunFam" id="3.30.70.270:FF:000020">
    <property type="entry name" value="Transposon Tf2-6 polyprotein-like Protein"/>
    <property type="match status" value="1"/>
</dbReference>
<dbReference type="Proteomes" id="UP001591681">
    <property type="component" value="Unassembled WGS sequence"/>
</dbReference>
<protein>
    <recommendedName>
        <fullName evidence="2">Reverse transcriptase/retrotransposon-derived protein RNase H-like domain-containing protein</fullName>
    </recommendedName>
</protein>
<keyword evidence="1" id="KW-0511">Multifunctional enzyme</keyword>
<dbReference type="PANTHER" id="PTHR37984">
    <property type="entry name" value="PROTEIN CBG26694"/>
    <property type="match status" value="1"/>
</dbReference>
<comment type="caution">
    <text evidence="3">The sequence shown here is derived from an EMBL/GenBank/DDBJ whole genome shotgun (WGS) entry which is preliminary data.</text>
</comment>
<evidence type="ECO:0000259" key="2">
    <source>
        <dbReference type="Pfam" id="PF17919"/>
    </source>
</evidence>
<name>A0ABD1K479_9TELE</name>
<gene>
    <name evidence="3" type="ORF">ACEWY4_011252</name>
</gene>
<dbReference type="InterPro" id="IPR050951">
    <property type="entry name" value="Retrovirus_Pol_polyprotein"/>
</dbReference>
<dbReference type="PANTHER" id="PTHR37984:SF5">
    <property type="entry name" value="PROTEIN NYNRIN-LIKE"/>
    <property type="match status" value="1"/>
</dbReference>
<feature type="domain" description="Reverse transcriptase/retrotransposon-derived protein RNase H-like" evidence="2">
    <location>
        <begin position="61"/>
        <end position="120"/>
    </location>
</feature>
<evidence type="ECO:0000313" key="3">
    <source>
        <dbReference type="EMBL" id="KAL2093940.1"/>
    </source>
</evidence>
<dbReference type="GO" id="GO:0003824">
    <property type="term" value="F:catalytic activity"/>
    <property type="evidence" value="ECO:0007669"/>
    <property type="project" value="UniProtKB-KW"/>
</dbReference>
<proteinExistence type="predicted"/>
<accession>A0ABD1K479</accession>
<organism evidence="3 4">
    <name type="scientific">Coilia grayii</name>
    <name type="common">Gray's grenadier anchovy</name>
    <dbReference type="NCBI Taxonomy" id="363190"/>
    <lineage>
        <taxon>Eukaryota</taxon>
        <taxon>Metazoa</taxon>
        <taxon>Chordata</taxon>
        <taxon>Craniata</taxon>
        <taxon>Vertebrata</taxon>
        <taxon>Euteleostomi</taxon>
        <taxon>Actinopterygii</taxon>
        <taxon>Neopterygii</taxon>
        <taxon>Teleostei</taxon>
        <taxon>Clupei</taxon>
        <taxon>Clupeiformes</taxon>
        <taxon>Clupeoidei</taxon>
        <taxon>Engraulidae</taxon>
        <taxon>Coilinae</taxon>
        <taxon>Coilia</taxon>
    </lineage>
</organism>
<dbReference type="Pfam" id="PF17919">
    <property type="entry name" value="RT_RNaseH_2"/>
    <property type="match status" value="1"/>
</dbReference>
<dbReference type="Gene3D" id="3.30.70.270">
    <property type="match status" value="1"/>
</dbReference>